<dbReference type="PANTHER" id="PTHR22916">
    <property type="entry name" value="GLYCOSYLTRANSFERASE"/>
    <property type="match status" value="1"/>
</dbReference>
<dbReference type="InterPro" id="IPR029044">
    <property type="entry name" value="Nucleotide-diphossugar_trans"/>
</dbReference>
<feature type="domain" description="Glycosyltransferase 2-like" evidence="1">
    <location>
        <begin position="26"/>
        <end position="152"/>
    </location>
</feature>
<dbReference type="Pfam" id="PF00535">
    <property type="entry name" value="Glycos_transf_2"/>
    <property type="match status" value="1"/>
</dbReference>
<gene>
    <name evidence="2" type="ORF">JFN93_22830</name>
</gene>
<dbReference type="AlphaFoldDB" id="A0A8J7M2J8"/>
<dbReference type="Proteomes" id="UP000636888">
    <property type="component" value="Unassembled WGS sequence"/>
</dbReference>
<dbReference type="Gene3D" id="3.90.550.10">
    <property type="entry name" value="Spore Coat Polysaccharide Biosynthesis Protein SpsA, Chain A"/>
    <property type="match status" value="1"/>
</dbReference>
<proteinExistence type="predicted"/>
<dbReference type="InterPro" id="IPR001173">
    <property type="entry name" value="Glyco_trans_2-like"/>
</dbReference>
<sequence length="351" mass="38419">MTSIAGSEFAGAAGGGNEAGRDPLVSVIVPTRDRSSLLRRALQSIRSQDLSDFEVLVVDDGSSCEHRAALQQLRGELDGRFRFMLSSPEEVGCYGPAENRNRGLTMARGRFIAFLDDDDHWLAADHLSAGVALLEQEAADFLFGTWSTEADGNIVIPDWNAAVSPILSGPIVSTAPPVLRLGRAQFCRAMRRHPIAHLNTCIVRADLARSVGGFWRPIHYAEDLHFASRIVDRARAILYRTDPVGVLDVSPRPRAFSAYSDLSKCLLNATMAGHLALYSVTPECRALSRHLLSWSYKRISDSLRASGNYPAALQFSLQSVASRVSVSSVQSLMRSLWELLRHHVAPPTDSP</sequence>
<organism evidence="2 3">
    <name type="scientific">Geomesophilobacter sediminis</name>
    <dbReference type="NCBI Taxonomy" id="2798584"/>
    <lineage>
        <taxon>Bacteria</taxon>
        <taxon>Pseudomonadati</taxon>
        <taxon>Thermodesulfobacteriota</taxon>
        <taxon>Desulfuromonadia</taxon>
        <taxon>Geobacterales</taxon>
        <taxon>Geobacteraceae</taxon>
        <taxon>Geomesophilobacter</taxon>
    </lineage>
</organism>
<name>A0A8J7M2J8_9BACT</name>
<accession>A0A8J7M2J8</accession>
<evidence type="ECO:0000313" key="3">
    <source>
        <dbReference type="Proteomes" id="UP000636888"/>
    </source>
</evidence>
<dbReference type="GO" id="GO:0016758">
    <property type="term" value="F:hexosyltransferase activity"/>
    <property type="evidence" value="ECO:0007669"/>
    <property type="project" value="UniProtKB-ARBA"/>
</dbReference>
<reference evidence="2" key="1">
    <citation type="submission" date="2020-12" db="EMBL/GenBank/DDBJ databases">
        <title>Geomonas sp. Red875, isolated from river sediment.</title>
        <authorList>
            <person name="Xu Z."/>
            <person name="Zhang Z."/>
            <person name="Masuda Y."/>
            <person name="Itoh H."/>
            <person name="Senoo K."/>
        </authorList>
    </citation>
    <scope>NUCLEOTIDE SEQUENCE</scope>
    <source>
        <strain evidence="2">Red875</strain>
    </source>
</reference>
<evidence type="ECO:0000259" key="1">
    <source>
        <dbReference type="Pfam" id="PF00535"/>
    </source>
</evidence>
<keyword evidence="3" id="KW-1185">Reference proteome</keyword>
<evidence type="ECO:0000313" key="2">
    <source>
        <dbReference type="EMBL" id="MBJ6727560.1"/>
    </source>
</evidence>
<dbReference type="EMBL" id="JAEMHM010000025">
    <property type="protein sequence ID" value="MBJ6727560.1"/>
    <property type="molecule type" value="Genomic_DNA"/>
</dbReference>
<dbReference type="SUPFAM" id="SSF53448">
    <property type="entry name" value="Nucleotide-diphospho-sugar transferases"/>
    <property type="match status" value="1"/>
</dbReference>
<dbReference type="RefSeq" id="WP_199386696.1">
    <property type="nucleotide sequence ID" value="NZ_JAEMHM010000025.1"/>
</dbReference>
<dbReference type="CDD" id="cd00761">
    <property type="entry name" value="Glyco_tranf_GTA_type"/>
    <property type="match status" value="1"/>
</dbReference>
<protein>
    <submittedName>
        <fullName evidence="2">Glycosyltransferase family 2 protein</fullName>
    </submittedName>
</protein>
<dbReference type="PANTHER" id="PTHR22916:SF3">
    <property type="entry name" value="UDP-GLCNAC:BETAGAL BETA-1,3-N-ACETYLGLUCOSAMINYLTRANSFERASE-LIKE PROTEIN 1"/>
    <property type="match status" value="1"/>
</dbReference>
<comment type="caution">
    <text evidence="2">The sequence shown here is derived from an EMBL/GenBank/DDBJ whole genome shotgun (WGS) entry which is preliminary data.</text>
</comment>